<dbReference type="AlphaFoldDB" id="A0A3N2RCD7"/>
<evidence type="ECO:0000313" key="3">
    <source>
        <dbReference type="EMBL" id="ROU05140.1"/>
    </source>
</evidence>
<gene>
    <name evidence="3" type="ORF">D9T17_20115</name>
</gene>
<evidence type="ECO:0000256" key="1">
    <source>
        <dbReference type="SAM" id="Phobius"/>
    </source>
</evidence>
<comment type="caution">
    <text evidence="3">The sequence shown here is derived from an EMBL/GenBank/DDBJ whole genome shotgun (WGS) entry which is preliminary data.</text>
</comment>
<protein>
    <recommendedName>
        <fullName evidence="2">Putative sensor domain-containing protein</fullName>
    </recommendedName>
</protein>
<keyword evidence="1" id="KW-1133">Transmembrane helix</keyword>
<keyword evidence="1" id="KW-0472">Membrane</keyword>
<organism evidence="3 4">
    <name type="scientific">Lysobacter enzymogenes</name>
    <dbReference type="NCBI Taxonomy" id="69"/>
    <lineage>
        <taxon>Bacteria</taxon>
        <taxon>Pseudomonadati</taxon>
        <taxon>Pseudomonadota</taxon>
        <taxon>Gammaproteobacteria</taxon>
        <taxon>Lysobacterales</taxon>
        <taxon>Lysobacteraceae</taxon>
        <taxon>Lysobacter</taxon>
    </lineage>
</organism>
<feature type="transmembrane region" description="Helical" evidence="1">
    <location>
        <begin position="162"/>
        <end position="182"/>
    </location>
</feature>
<feature type="transmembrane region" description="Helical" evidence="1">
    <location>
        <begin position="256"/>
        <end position="289"/>
    </location>
</feature>
<dbReference type="Pfam" id="PF13796">
    <property type="entry name" value="Sensor"/>
    <property type="match status" value="1"/>
</dbReference>
<reference evidence="3 4" key="1">
    <citation type="submission" date="2018-10" db="EMBL/GenBank/DDBJ databases">
        <title>The genome of Lysobacter enzymogenes OH11.</title>
        <authorList>
            <person name="Liu F."/>
            <person name="Zhao Y."/>
            <person name="Qian G."/>
            <person name="Chen Y."/>
            <person name="Xu H."/>
        </authorList>
    </citation>
    <scope>NUCLEOTIDE SEQUENCE [LARGE SCALE GENOMIC DNA]</scope>
    <source>
        <strain evidence="3 4">OH11</strain>
    </source>
</reference>
<evidence type="ECO:0000313" key="4">
    <source>
        <dbReference type="Proteomes" id="UP000275910"/>
    </source>
</evidence>
<feature type="domain" description="Putative sensor" evidence="2">
    <location>
        <begin position="165"/>
        <end position="358"/>
    </location>
</feature>
<sequence length="362" mass="39572">MDAGLARHPRFRRFRPAGARTMNAIAGTAHYPPEADSAPAGAQASDPAAAASAAAGLPNSIPEYLQRLRQALHGADPALIQDALYDAEEYLRAEMAENPQRSEAQIIASVAGSYGAPDEVAEIYRDTEVKVQTALRPPRPAPRRSWLGRFFGVALEPRTYGALFYMLLSLATGTFYFTWVVTGASVSASLLILIVGLPLLILFLGSVRVLALVEGRLVETMLGERMPRRPLYSDRERPWLERIKEMFTDPRTWGTLLYLLLMLPLGTAYFSVAVTALALSLSLIFAPIAVWLGYFDGMIDLGSSCADGACSNITYWRVVPDVLAWPLSLLIGIVLLFATLHLARGIGYLHAQLAKALLVRWS</sequence>
<dbReference type="EMBL" id="RCTY01000048">
    <property type="protein sequence ID" value="ROU05140.1"/>
    <property type="molecule type" value="Genomic_DNA"/>
</dbReference>
<evidence type="ECO:0000259" key="2">
    <source>
        <dbReference type="Pfam" id="PF13796"/>
    </source>
</evidence>
<keyword evidence="1" id="KW-0812">Transmembrane</keyword>
<dbReference type="Proteomes" id="UP000275910">
    <property type="component" value="Unassembled WGS sequence"/>
</dbReference>
<name>A0A3N2RCD7_LYSEN</name>
<feature type="transmembrane region" description="Helical" evidence="1">
    <location>
        <begin position="323"/>
        <end position="343"/>
    </location>
</feature>
<accession>A0A3N2RCD7</accession>
<feature type="transmembrane region" description="Helical" evidence="1">
    <location>
        <begin position="188"/>
        <end position="211"/>
    </location>
</feature>
<dbReference type="InterPro" id="IPR025828">
    <property type="entry name" value="Put_sensor_dom"/>
</dbReference>
<proteinExistence type="predicted"/>